<reference evidence="10" key="1">
    <citation type="submission" date="2018-02" db="EMBL/GenBank/DDBJ databases">
        <authorList>
            <person name="Holder M.E."/>
            <person name="Ajami N.J."/>
            <person name="Petrosino J.F."/>
        </authorList>
    </citation>
    <scope>NUCLEOTIDE SEQUENCE [LARGE SCALE GENOMIC DNA]</scope>
    <source>
        <strain evidence="10">CCUG 47711</strain>
    </source>
</reference>
<gene>
    <name evidence="9" type="ORF">C5Q98_05435</name>
</gene>
<evidence type="ECO:0000256" key="7">
    <source>
        <dbReference type="RuleBase" id="RU363032"/>
    </source>
</evidence>
<dbReference type="GO" id="GO:0055085">
    <property type="term" value="P:transmembrane transport"/>
    <property type="evidence" value="ECO:0007669"/>
    <property type="project" value="InterPro"/>
</dbReference>
<proteinExistence type="inferred from homology"/>
<evidence type="ECO:0000256" key="6">
    <source>
        <dbReference type="ARBA" id="ARBA00023136"/>
    </source>
</evidence>
<name>A0A2S0KNV0_9FIRM</name>
<evidence type="ECO:0000256" key="2">
    <source>
        <dbReference type="ARBA" id="ARBA00022448"/>
    </source>
</evidence>
<evidence type="ECO:0000313" key="9">
    <source>
        <dbReference type="EMBL" id="AVM42688.1"/>
    </source>
</evidence>
<dbReference type="SUPFAM" id="SSF161098">
    <property type="entry name" value="MetI-like"/>
    <property type="match status" value="1"/>
</dbReference>
<feature type="domain" description="ABC transmembrane type-1" evidence="8">
    <location>
        <begin position="86"/>
        <end position="297"/>
    </location>
</feature>
<dbReference type="GO" id="GO:0005886">
    <property type="term" value="C:plasma membrane"/>
    <property type="evidence" value="ECO:0007669"/>
    <property type="project" value="UniProtKB-SubCell"/>
</dbReference>
<dbReference type="PANTHER" id="PTHR43744">
    <property type="entry name" value="ABC TRANSPORTER PERMEASE PROTEIN MG189-RELATED-RELATED"/>
    <property type="match status" value="1"/>
</dbReference>
<feature type="transmembrane region" description="Helical" evidence="7">
    <location>
        <begin position="153"/>
        <end position="174"/>
    </location>
</feature>
<evidence type="ECO:0000313" key="10">
    <source>
        <dbReference type="Proteomes" id="UP000237947"/>
    </source>
</evidence>
<feature type="transmembrane region" description="Helical" evidence="7">
    <location>
        <begin position="20"/>
        <end position="47"/>
    </location>
</feature>
<keyword evidence="5 7" id="KW-1133">Transmembrane helix</keyword>
<feature type="transmembrane region" description="Helical" evidence="7">
    <location>
        <begin position="86"/>
        <end position="110"/>
    </location>
</feature>
<keyword evidence="6 7" id="KW-0472">Membrane</keyword>
<evidence type="ECO:0000259" key="8">
    <source>
        <dbReference type="PROSITE" id="PS50928"/>
    </source>
</evidence>
<keyword evidence="4 7" id="KW-0812">Transmembrane</keyword>
<dbReference type="Gene3D" id="1.10.3720.10">
    <property type="entry name" value="MetI-like"/>
    <property type="match status" value="1"/>
</dbReference>
<comment type="similarity">
    <text evidence="7">Belongs to the binding-protein-dependent transport system permease family.</text>
</comment>
<accession>A0A2S0KNV0</accession>
<dbReference type="RefSeq" id="WP_106012641.1">
    <property type="nucleotide sequence ID" value="NZ_CP027226.1"/>
</dbReference>
<feature type="transmembrane region" description="Helical" evidence="7">
    <location>
        <begin position="278"/>
        <end position="297"/>
    </location>
</feature>
<dbReference type="AlphaFoldDB" id="A0A2S0KNV0"/>
<feature type="transmembrane region" description="Helical" evidence="7">
    <location>
        <begin position="200"/>
        <end position="221"/>
    </location>
</feature>
<sequence length="312" mass="34588">MNKTKKGLRSGLEKYNNISITTNIIFSLIAIVFALLCLLPVILAMSISFTSEANLNINGYQFIPEDFSLEAYKIIFGIQSGIPRALLVSVVTTFLGTALGIFLNSTYAYLLTQKKFKFQRFALIYILIPMLFSGGLIPSYMINKGFLKLGDTWTVLIVLGAVSSFNIIIIKTFFEGQLGDSILEQADIDGAGHFRKYFQIVLPLSKPVLATIAIFLAFGYWNSWMTASLYIENRPDLKPLQAILMEIEGTISFLKSPEGQKSLSNMGADIVNIPSDPIRMALVVIIVVPIALVYPFFQRYFTSGLMIGAIKG</sequence>
<keyword evidence="3" id="KW-1003">Cell membrane</keyword>
<dbReference type="CDD" id="cd06261">
    <property type="entry name" value="TM_PBP2"/>
    <property type="match status" value="1"/>
</dbReference>
<evidence type="ECO:0000256" key="4">
    <source>
        <dbReference type="ARBA" id="ARBA00022692"/>
    </source>
</evidence>
<keyword evidence="10" id="KW-1185">Reference proteome</keyword>
<dbReference type="Pfam" id="PF00528">
    <property type="entry name" value="BPD_transp_1"/>
    <property type="match status" value="1"/>
</dbReference>
<dbReference type="Proteomes" id="UP000237947">
    <property type="component" value="Chromosome"/>
</dbReference>
<organism evidence="9 10">
    <name type="scientific">Fastidiosipila sanguinis</name>
    <dbReference type="NCBI Taxonomy" id="236753"/>
    <lineage>
        <taxon>Bacteria</taxon>
        <taxon>Bacillati</taxon>
        <taxon>Bacillota</taxon>
        <taxon>Clostridia</taxon>
        <taxon>Eubacteriales</taxon>
        <taxon>Oscillospiraceae</taxon>
        <taxon>Fastidiosipila</taxon>
    </lineage>
</organism>
<dbReference type="EMBL" id="CP027226">
    <property type="protein sequence ID" value="AVM42688.1"/>
    <property type="molecule type" value="Genomic_DNA"/>
</dbReference>
<dbReference type="KEGG" id="fsa:C5Q98_05435"/>
<evidence type="ECO:0000256" key="3">
    <source>
        <dbReference type="ARBA" id="ARBA00022475"/>
    </source>
</evidence>
<dbReference type="InterPro" id="IPR000515">
    <property type="entry name" value="MetI-like"/>
</dbReference>
<dbReference type="PROSITE" id="PS50928">
    <property type="entry name" value="ABC_TM1"/>
    <property type="match status" value="1"/>
</dbReference>
<keyword evidence="2 7" id="KW-0813">Transport</keyword>
<dbReference type="OrthoDB" id="157184at2"/>
<comment type="subcellular location">
    <subcellularLocation>
        <location evidence="1 7">Cell membrane</location>
        <topology evidence="1 7">Multi-pass membrane protein</topology>
    </subcellularLocation>
</comment>
<dbReference type="PANTHER" id="PTHR43744:SF9">
    <property type="entry name" value="POLYGALACTURONAN_RHAMNOGALACTURONAN TRANSPORT SYSTEM PERMEASE PROTEIN YTCP"/>
    <property type="match status" value="1"/>
</dbReference>
<evidence type="ECO:0000256" key="5">
    <source>
        <dbReference type="ARBA" id="ARBA00022989"/>
    </source>
</evidence>
<protein>
    <submittedName>
        <fullName evidence="9">Sugar ABC transporter permease</fullName>
    </submittedName>
</protein>
<dbReference type="InterPro" id="IPR035906">
    <property type="entry name" value="MetI-like_sf"/>
</dbReference>
<feature type="transmembrane region" description="Helical" evidence="7">
    <location>
        <begin position="122"/>
        <end position="141"/>
    </location>
</feature>
<evidence type="ECO:0000256" key="1">
    <source>
        <dbReference type="ARBA" id="ARBA00004651"/>
    </source>
</evidence>